<name>A0A226TA41_9LACO</name>
<organism evidence="1 2">
    <name type="scientific">Lactobacillus crispatus</name>
    <dbReference type="NCBI Taxonomy" id="47770"/>
    <lineage>
        <taxon>Bacteria</taxon>
        <taxon>Bacillati</taxon>
        <taxon>Bacillota</taxon>
        <taxon>Bacilli</taxon>
        <taxon>Lactobacillales</taxon>
        <taxon>Lactobacillaceae</taxon>
        <taxon>Lactobacillus</taxon>
    </lineage>
</organism>
<evidence type="ECO:0000313" key="1">
    <source>
        <dbReference type="EMBL" id="QLL74593.1"/>
    </source>
</evidence>
<dbReference type="Proteomes" id="UP000510660">
    <property type="component" value="Chromosome"/>
</dbReference>
<dbReference type="RefSeq" id="WP_089143576.1">
    <property type="nucleotide sequence ID" value="NZ_CP047415.1"/>
</dbReference>
<reference evidence="1 2" key="1">
    <citation type="submission" date="2020-01" db="EMBL/GenBank/DDBJ databases">
        <title>Complete and circular genome sequences of six lactobacillus isolates from horses.</title>
        <authorList>
            <person name="Hassan H.M."/>
        </authorList>
    </citation>
    <scope>NUCLEOTIDE SEQUENCE [LARGE SCALE GENOMIC DNA]</scope>
    <source>
        <strain evidence="1 2">1D</strain>
    </source>
</reference>
<evidence type="ECO:0000313" key="2">
    <source>
        <dbReference type="Proteomes" id="UP000510660"/>
    </source>
</evidence>
<proteinExistence type="predicted"/>
<protein>
    <submittedName>
        <fullName evidence="1">Uncharacterized protein</fullName>
    </submittedName>
</protein>
<dbReference type="AlphaFoldDB" id="A0A226TA41"/>
<accession>A0A226TA41</accession>
<dbReference type="EMBL" id="CP047415">
    <property type="protein sequence ID" value="QLL74593.1"/>
    <property type="molecule type" value="Genomic_DNA"/>
</dbReference>
<sequence length="72" mass="8574">MNNYSPYGTGVVERWYHDNTLYCAFVDGTIVEYGSNQIEERFIEVWRSDLTETIQDLKSGRYDFDDYEPEEC</sequence>
<gene>
    <name evidence="1" type="ORF">GTO85_09665</name>
</gene>